<reference evidence="1 2" key="1">
    <citation type="submission" date="2017-12" db="EMBL/GenBank/DDBJ databases">
        <title>High-resolution comparative analysis of great ape genomes.</title>
        <authorList>
            <person name="Pollen A."/>
            <person name="Hastie A."/>
            <person name="Hormozdiari F."/>
            <person name="Dougherty M."/>
            <person name="Liu R."/>
            <person name="Chaisson M."/>
            <person name="Hoppe E."/>
            <person name="Hill C."/>
            <person name="Pang A."/>
            <person name="Hillier L."/>
            <person name="Baker C."/>
            <person name="Armstrong J."/>
            <person name="Shendure J."/>
            <person name="Paten B."/>
            <person name="Wilson R."/>
            <person name="Chao H."/>
            <person name="Schneider V."/>
            <person name="Ventura M."/>
            <person name="Kronenberg Z."/>
            <person name="Murali S."/>
            <person name="Gordon D."/>
            <person name="Cantsilieris S."/>
            <person name="Munson K."/>
            <person name="Nelson B."/>
            <person name="Raja A."/>
            <person name="Underwood J."/>
            <person name="Diekhans M."/>
            <person name="Fiddes I."/>
            <person name="Haussler D."/>
            <person name="Eichler E."/>
        </authorList>
    </citation>
    <scope>NUCLEOTIDE SEQUENCE [LARGE SCALE GENOMIC DNA]</scope>
    <source>
        <strain evidence="1">Yerkes chimp pedigree #C0471</strain>
    </source>
</reference>
<accession>A0A2J8IPC5</accession>
<dbReference type="EMBL" id="NBAG03000666">
    <property type="protein sequence ID" value="PNI12371.1"/>
    <property type="molecule type" value="Genomic_DNA"/>
</dbReference>
<organism evidence="1 2">
    <name type="scientific">Pan troglodytes</name>
    <name type="common">Chimpanzee</name>
    <dbReference type="NCBI Taxonomy" id="9598"/>
    <lineage>
        <taxon>Eukaryota</taxon>
        <taxon>Metazoa</taxon>
        <taxon>Chordata</taxon>
        <taxon>Craniata</taxon>
        <taxon>Vertebrata</taxon>
        <taxon>Euteleostomi</taxon>
        <taxon>Mammalia</taxon>
        <taxon>Eutheria</taxon>
        <taxon>Euarchontoglires</taxon>
        <taxon>Primates</taxon>
        <taxon>Haplorrhini</taxon>
        <taxon>Catarrhini</taxon>
        <taxon>Hominidae</taxon>
        <taxon>Pan</taxon>
    </lineage>
</organism>
<name>A0A2J8IPC5_PANTR</name>
<proteinExistence type="predicted"/>
<sequence length="52" mass="5414">MPPHPGPALVGVAWEQTPRMAAGPHSALELLIPVGASQSMGVPRTPSRTVLF</sequence>
<dbReference type="Proteomes" id="UP000236370">
    <property type="component" value="Unassembled WGS sequence"/>
</dbReference>
<evidence type="ECO:0000313" key="2">
    <source>
        <dbReference type="Proteomes" id="UP000236370"/>
    </source>
</evidence>
<dbReference type="AlphaFoldDB" id="A0A2J8IPC5"/>
<evidence type="ECO:0000313" key="1">
    <source>
        <dbReference type="EMBL" id="PNI12371.1"/>
    </source>
</evidence>
<gene>
    <name evidence="1" type="ORF">CK820_G0054469</name>
</gene>
<feature type="non-terminal residue" evidence="1">
    <location>
        <position position="52"/>
    </location>
</feature>
<comment type="caution">
    <text evidence="1">The sequence shown here is derived from an EMBL/GenBank/DDBJ whole genome shotgun (WGS) entry which is preliminary data.</text>
</comment>
<protein>
    <submittedName>
        <fullName evidence="1">NEU4 isoform 11</fullName>
    </submittedName>
</protein>